<dbReference type="PANTHER" id="PTHR44419:SF19">
    <property type="entry name" value="PROTOCHLOROPHYLLIDE REDUCTASE A, CHLOROPLASTIC"/>
    <property type="match status" value="1"/>
</dbReference>
<dbReference type="InterPro" id="IPR036291">
    <property type="entry name" value="NAD(P)-bd_dom_sf"/>
</dbReference>
<dbReference type="InterPro" id="IPR002347">
    <property type="entry name" value="SDR_fam"/>
</dbReference>
<comment type="pathway">
    <text evidence="1">Porphyrin-containing compound metabolism; chlorophyll biosynthesis.</text>
</comment>
<name>A0A1Q9EN38_SYMMI</name>
<evidence type="ECO:0000313" key="8">
    <source>
        <dbReference type="EMBL" id="OLQ08791.1"/>
    </source>
</evidence>
<evidence type="ECO:0000256" key="6">
    <source>
        <dbReference type="ARBA" id="ARBA00023002"/>
    </source>
</evidence>
<evidence type="ECO:0000256" key="4">
    <source>
        <dbReference type="ARBA" id="ARBA00022531"/>
    </source>
</evidence>
<evidence type="ECO:0000256" key="2">
    <source>
        <dbReference type="ARBA" id="ARBA00005821"/>
    </source>
</evidence>
<dbReference type="SUPFAM" id="SSF51735">
    <property type="entry name" value="NAD(P)-binding Rossmann-fold domains"/>
    <property type="match status" value="1"/>
</dbReference>
<comment type="similarity">
    <text evidence="2">Belongs to the short-chain dehydrogenases/reductases (SDR) family. POR subfamily.</text>
</comment>
<dbReference type="PANTHER" id="PTHR44419">
    <property type="entry name" value="PROTOCHLOROPHYLLIDE REDUCTASE C, CHLOROPLASTIC"/>
    <property type="match status" value="1"/>
</dbReference>
<proteinExistence type="inferred from homology"/>
<sequence length="975" mass="106791">MLAPAFVATAPTPVARLPAQSLVESTKQSAHGSVQLGATQTTLAGIAGIAGIAGLAQQRNTRKAKLTARRFSIQMPQMPFMAPPDKKTVIITGASSGLGLAAAKELAATGDWYVIMACRDFQKAEKAAKEAGMFEDSYEVLHCDLASNRSVRHFVDAFHALGRPLDALVCNAAVYFPNAHKPGIFLPGLFAGEGPRYSADGHELSFAANYLGHFLLCKLLLEDLKRSTVKPARCIILGTVTATVNGAELGGMIPPIAHVGNFEGLEKGMKAPVSMLDAHEFNGAKAYKDSKVCDVMLMKELHRRYHNETGIVFTSLYPGCIAETGLFREHYPLFQHLFPAFHKSVTKAYVSQEEAGKRLAACVSDERYATSGSYYSWGGEAGTGGSGGKDAVENKDKELDWFMNYGSFRTLSIDEIGGEAADDARCRKLWDLSERLVQAADLLVLAEGLTLGHALGSLGDVTQWQQGVYLAKALSGLVELGASKQAAVSLRSEIQFVLCLRCISAWIRFANDERAARREARVSASRSFQEVKLRQTAHSLGSRIEKLGSKRLLQESFVQWMQQAQEERSSRRRNQMLAASAEQVWLLRSDAKKRSMQQAERWQRDNDSILLHLVVERWKASVAQSLREMRQGLKKIEDGEHNRLDTAMSTCLIESVANLRLPMIAMARARLRGSALGLAQSSVSFRSQGLWRWRFHLACAGFCSFLAPLRSCCYGARRNFVTAAPFQARARTPGSAPTARRLVNEAGFEVGVMMSPEEADRLGLKPFGDGGAENETSPRRPKFYTHGPCRSPAASQFVVSCAGFEDADEAEQRRMAAEATQKMKSNGFVVLESLLPQEWVAKLEAEAAAFLDLPQPGLIPQPLRADPHGRLHGGNHWCVVERQEAMPERRNELVLEVVAGYMNNNLAAGRTQDEQQWGLVQWLTSGASLGWFSMPEWGPKAGHLLEEPPPGCSDVGLILTKALKGSSQGPECHCR</sequence>
<evidence type="ECO:0000256" key="7">
    <source>
        <dbReference type="ARBA" id="ARBA00023171"/>
    </source>
</evidence>
<protein>
    <recommendedName>
        <fullName evidence="3">protochlorophyllide reductase</fullName>
        <ecNumber evidence="3">1.3.1.33</ecNumber>
    </recommendedName>
</protein>
<keyword evidence="7" id="KW-0149">Chlorophyll biosynthesis</keyword>
<dbReference type="PRINTS" id="PR00081">
    <property type="entry name" value="GDHRDH"/>
</dbReference>
<keyword evidence="6" id="KW-0560">Oxidoreductase</keyword>
<dbReference type="AlphaFoldDB" id="A0A1Q9EN38"/>
<dbReference type="InterPro" id="IPR005979">
    <property type="entry name" value="Prochl_reduct"/>
</dbReference>
<evidence type="ECO:0000256" key="3">
    <source>
        <dbReference type="ARBA" id="ARBA00012006"/>
    </source>
</evidence>
<keyword evidence="9" id="KW-1185">Reference proteome</keyword>
<comment type="caution">
    <text evidence="8">The sequence shown here is derived from an EMBL/GenBank/DDBJ whole genome shotgun (WGS) entry which is preliminary data.</text>
</comment>
<dbReference type="Pfam" id="PF00106">
    <property type="entry name" value="adh_short"/>
    <property type="match status" value="1"/>
</dbReference>
<dbReference type="Gene3D" id="3.40.50.720">
    <property type="entry name" value="NAD(P)-binding Rossmann-like Domain"/>
    <property type="match status" value="1"/>
</dbReference>
<dbReference type="EMBL" id="LSRX01000110">
    <property type="protein sequence ID" value="OLQ08791.1"/>
    <property type="molecule type" value="Genomic_DNA"/>
</dbReference>
<gene>
    <name evidence="8" type="primary">PORA</name>
    <name evidence="8" type="ORF">AK812_SmicGene7654</name>
</gene>
<evidence type="ECO:0000256" key="1">
    <source>
        <dbReference type="ARBA" id="ARBA00005173"/>
    </source>
</evidence>
<dbReference type="NCBIfam" id="TIGR01289">
    <property type="entry name" value="LPOR"/>
    <property type="match status" value="1"/>
</dbReference>
<organism evidence="8 9">
    <name type="scientific">Symbiodinium microadriaticum</name>
    <name type="common">Dinoflagellate</name>
    <name type="synonym">Zooxanthella microadriatica</name>
    <dbReference type="NCBI Taxonomy" id="2951"/>
    <lineage>
        <taxon>Eukaryota</taxon>
        <taxon>Sar</taxon>
        <taxon>Alveolata</taxon>
        <taxon>Dinophyceae</taxon>
        <taxon>Suessiales</taxon>
        <taxon>Symbiodiniaceae</taxon>
        <taxon>Symbiodinium</taxon>
    </lineage>
</organism>
<dbReference type="OrthoDB" id="191139at2759"/>
<dbReference type="EC" id="1.3.1.33" evidence="3"/>
<dbReference type="UniPathway" id="UPA00668"/>
<evidence type="ECO:0000313" key="9">
    <source>
        <dbReference type="Proteomes" id="UP000186817"/>
    </source>
</evidence>
<keyword evidence="5" id="KW-0521">NADP</keyword>
<evidence type="ECO:0000256" key="5">
    <source>
        <dbReference type="ARBA" id="ARBA00022857"/>
    </source>
</evidence>
<dbReference type="GO" id="GO:0015995">
    <property type="term" value="P:chlorophyll biosynthetic process"/>
    <property type="evidence" value="ECO:0007669"/>
    <property type="project" value="UniProtKB-UniPathway"/>
</dbReference>
<dbReference type="GO" id="GO:0015979">
    <property type="term" value="P:photosynthesis"/>
    <property type="evidence" value="ECO:0007669"/>
    <property type="project" value="UniProtKB-KW"/>
</dbReference>
<dbReference type="GO" id="GO:0016630">
    <property type="term" value="F:protochlorophyllide reductase activity"/>
    <property type="evidence" value="ECO:0007669"/>
    <property type="project" value="UniProtKB-EC"/>
</dbReference>
<keyword evidence="4" id="KW-0602">Photosynthesis</keyword>
<accession>A0A1Q9EN38</accession>
<dbReference type="Proteomes" id="UP000186817">
    <property type="component" value="Unassembled WGS sequence"/>
</dbReference>
<reference evidence="8 9" key="1">
    <citation type="submission" date="2016-02" db="EMBL/GenBank/DDBJ databases">
        <title>Genome analysis of coral dinoflagellate symbionts highlights evolutionary adaptations to a symbiotic lifestyle.</title>
        <authorList>
            <person name="Aranda M."/>
            <person name="Li Y."/>
            <person name="Liew Y.J."/>
            <person name="Baumgarten S."/>
            <person name="Simakov O."/>
            <person name="Wilson M."/>
            <person name="Piel J."/>
            <person name="Ashoor H."/>
            <person name="Bougouffa S."/>
            <person name="Bajic V.B."/>
            <person name="Ryu T."/>
            <person name="Ravasi T."/>
            <person name="Bayer T."/>
            <person name="Micklem G."/>
            <person name="Kim H."/>
            <person name="Bhak J."/>
            <person name="Lajeunesse T.C."/>
            <person name="Voolstra C.R."/>
        </authorList>
    </citation>
    <scope>NUCLEOTIDE SEQUENCE [LARGE SCALE GENOMIC DNA]</scope>
    <source>
        <strain evidence="8 9">CCMP2467</strain>
    </source>
</reference>